<protein>
    <submittedName>
        <fullName evidence="1">Ribulose-5-phosphate 4-epimerase/Fuculose-1-phosphate aldolase</fullName>
    </submittedName>
</protein>
<dbReference type="RefSeq" id="WP_019361017.1">
    <property type="nucleotide sequence ID" value="NZ_LT629972.1"/>
</dbReference>
<reference evidence="1 2" key="1">
    <citation type="submission" date="2016-10" db="EMBL/GenBank/DDBJ databases">
        <authorList>
            <person name="de Groot N.N."/>
        </authorList>
    </citation>
    <scope>NUCLEOTIDE SEQUENCE [LARGE SCALE GENOMIC DNA]</scope>
    <source>
        <strain evidence="1 2">LMG 2158</strain>
    </source>
</reference>
<accession>A0A1H6NXW7</accession>
<proteinExistence type="predicted"/>
<evidence type="ECO:0000313" key="1">
    <source>
        <dbReference type="EMBL" id="SEI21884.1"/>
    </source>
</evidence>
<evidence type="ECO:0000313" key="2">
    <source>
        <dbReference type="Proteomes" id="UP000182272"/>
    </source>
</evidence>
<dbReference type="InterPro" id="IPR036409">
    <property type="entry name" value="Aldolase_II/adducin_N_sf"/>
</dbReference>
<name>A0A1H6NXW7_9PSED</name>
<dbReference type="Gene3D" id="3.40.225.10">
    <property type="entry name" value="Class II aldolase/adducin N-terminal domain"/>
    <property type="match status" value="1"/>
</dbReference>
<dbReference type="Proteomes" id="UP000182272">
    <property type="component" value="Chromosome I"/>
</dbReference>
<dbReference type="EMBL" id="LT629972">
    <property type="protein sequence ID" value="SEI21884.1"/>
    <property type="molecule type" value="Genomic_DNA"/>
</dbReference>
<organism evidence="1 2">
    <name type="scientific">Pseudomonas asplenii</name>
    <dbReference type="NCBI Taxonomy" id="53407"/>
    <lineage>
        <taxon>Bacteria</taxon>
        <taxon>Pseudomonadati</taxon>
        <taxon>Pseudomonadota</taxon>
        <taxon>Gammaproteobacteria</taxon>
        <taxon>Pseudomonadales</taxon>
        <taxon>Pseudomonadaceae</taxon>
        <taxon>Pseudomonas</taxon>
    </lineage>
</organism>
<sequence>MNTVIRQQWLDLRQRLANQVVESDASFSIRVPGGRSMLVGRVLKGDPQTFDWQAPAGDDAQVVTHAAIYRARPDVGAILMGGGTFGFCLAGFGGQLPVLFDEQARHLGHMGPPAGHERELPRTLKAGGNSLLIRGIPVCLGTTSARMALNAELFEKCAKAYTLAKATGKRISQLPWLIDFIANGRLLKDEKRAAQAYASGQLPQEIRGY</sequence>
<dbReference type="AlphaFoldDB" id="A0A1H6NXW7"/>
<gene>
    <name evidence="1" type="ORF">SAMN05216581_4647</name>
</gene>
<dbReference type="SUPFAM" id="SSF53639">
    <property type="entry name" value="AraD/HMP-PK domain-like"/>
    <property type="match status" value="1"/>
</dbReference>
<dbReference type="OrthoDB" id="323529at2"/>